<evidence type="ECO:0000256" key="1">
    <source>
        <dbReference type="ARBA" id="ARBA00022527"/>
    </source>
</evidence>
<dbReference type="PROSITE" id="PS50801">
    <property type="entry name" value="STAS"/>
    <property type="match status" value="1"/>
</dbReference>
<keyword evidence="4" id="KW-1185">Reference proteome</keyword>
<dbReference type="SUPFAM" id="SSF52091">
    <property type="entry name" value="SpoIIaa-like"/>
    <property type="match status" value="1"/>
</dbReference>
<dbReference type="InterPro" id="IPR002645">
    <property type="entry name" value="STAS_dom"/>
</dbReference>
<dbReference type="PANTHER" id="PTHR35526">
    <property type="entry name" value="ANTI-SIGMA-F FACTOR RSBW-RELATED"/>
    <property type="match status" value="1"/>
</dbReference>
<dbReference type="Gene3D" id="3.30.565.10">
    <property type="entry name" value="Histidine kinase-like ATPase, C-terminal domain"/>
    <property type="match status" value="1"/>
</dbReference>
<keyword evidence="3" id="KW-0067">ATP-binding</keyword>
<dbReference type="RefSeq" id="WP_043968711.1">
    <property type="nucleotide sequence ID" value="NZ_JBEZEN010000035.1"/>
</dbReference>
<keyword evidence="3" id="KW-0547">Nucleotide-binding</keyword>
<dbReference type="PATRIC" id="fig|47853.6.peg.6089"/>
<feature type="domain" description="STAS" evidence="2">
    <location>
        <begin position="5"/>
        <end position="82"/>
    </location>
</feature>
<sequence length="243" mass="25857">MPSRITCEVRDESPVTVVRIAGALDLATMRTVHRVLDRCLTAQPDALVVDLHDLTVRDGLALSVFAAAARQAAGWPAVPVVLCAPPARTASWLTQSRVCRGLPVQRDCAEAARTAGAAAAPRLRVRLEPVAGACRRARELVADACGRWHLPELVGPASVVLSELVGNVVRHAGTPMQVTLTLRRPYLQLAVADGSRAAARAATRTDLRAEGGRGLLLVRELTQRWGSAPVVDGKVVWAMLPAT</sequence>
<dbReference type="InterPro" id="IPR036513">
    <property type="entry name" value="STAS_dom_sf"/>
</dbReference>
<dbReference type="CDD" id="cd16936">
    <property type="entry name" value="HATPase_RsbW-like"/>
    <property type="match status" value="1"/>
</dbReference>
<keyword evidence="1" id="KW-0723">Serine/threonine-protein kinase</keyword>
<dbReference type="PANTHER" id="PTHR35526:SF3">
    <property type="entry name" value="ANTI-SIGMA-F FACTOR RSBW"/>
    <property type="match status" value="1"/>
</dbReference>
<dbReference type="EMBL" id="JXSX01000003">
    <property type="protein sequence ID" value="KIR61605.1"/>
    <property type="molecule type" value="Genomic_DNA"/>
</dbReference>
<name>A0A0D0WW83_9ACTN</name>
<keyword evidence="1" id="KW-0418">Kinase</keyword>
<organism evidence="3 4">
    <name type="scientific">Micromonospora haikouensis</name>
    <dbReference type="NCBI Taxonomy" id="686309"/>
    <lineage>
        <taxon>Bacteria</taxon>
        <taxon>Bacillati</taxon>
        <taxon>Actinomycetota</taxon>
        <taxon>Actinomycetes</taxon>
        <taxon>Micromonosporales</taxon>
        <taxon>Micromonosporaceae</taxon>
        <taxon>Micromonospora</taxon>
    </lineage>
</organism>
<dbReference type="GO" id="GO:0005524">
    <property type="term" value="F:ATP binding"/>
    <property type="evidence" value="ECO:0007669"/>
    <property type="project" value="UniProtKB-KW"/>
</dbReference>
<proteinExistence type="predicted"/>
<accession>A0A0D0WW83</accession>
<evidence type="ECO:0000313" key="3">
    <source>
        <dbReference type="EMBL" id="KIR61605.1"/>
    </source>
</evidence>
<dbReference type="GeneID" id="301308061"/>
<keyword evidence="1" id="KW-0808">Transferase</keyword>
<gene>
    <name evidence="3" type="ORF">TK50_29040</name>
</gene>
<dbReference type="InterPro" id="IPR036890">
    <property type="entry name" value="HATPase_C_sf"/>
</dbReference>
<dbReference type="SUPFAM" id="SSF55874">
    <property type="entry name" value="ATPase domain of HSP90 chaperone/DNA topoisomerase II/histidine kinase"/>
    <property type="match status" value="1"/>
</dbReference>
<dbReference type="Pfam" id="PF13581">
    <property type="entry name" value="HATPase_c_2"/>
    <property type="match status" value="1"/>
</dbReference>
<dbReference type="InterPro" id="IPR050267">
    <property type="entry name" value="Anti-sigma-factor_SerPK"/>
</dbReference>
<dbReference type="GO" id="GO:0004674">
    <property type="term" value="F:protein serine/threonine kinase activity"/>
    <property type="evidence" value="ECO:0007669"/>
    <property type="project" value="UniProtKB-KW"/>
</dbReference>
<evidence type="ECO:0000313" key="4">
    <source>
        <dbReference type="Proteomes" id="UP000032254"/>
    </source>
</evidence>
<evidence type="ECO:0000259" key="2">
    <source>
        <dbReference type="PROSITE" id="PS50801"/>
    </source>
</evidence>
<dbReference type="AlphaFoldDB" id="A0A0D0WW83"/>
<reference evidence="3 4" key="1">
    <citation type="submission" date="2015-01" db="EMBL/GenBank/DDBJ databases">
        <title>Sequencing and annotation of Micromonospora carbonacea strain JXNU-1 genome.</title>
        <authorList>
            <person name="Long Z."/>
            <person name="Huang Y."/>
            <person name="Jiang Y."/>
        </authorList>
    </citation>
    <scope>NUCLEOTIDE SEQUENCE [LARGE SCALE GENOMIC DNA]</scope>
    <source>
        <strain evidence="3 4">JXNU-1</strain>
    </source>
</reference>
<dbReference type="OrthoDB" id="3364147at2"/>
<dbReference type="Gene3D" id="3.30.750.24">
    <property type="entry name" value="STAS domain"/>
    <property type="match status" value="1"/>
</dbReference>
<protein>
    <submittedName>
        <fullName evidence="3">ATP-binding protein</fullName>
    </submittedName>
</protein>
<dbReference type="InterPro" id="IPR003594">
    <property type="entry name" value="HATPase_dom"/>
</dbReference>
<comment type="caution">
    <text evidence="3">The sequence shown here is derived from an EMBL/GenBank/DDBJ whole genome shotgun (WGS) entry which is preliminary data.</text>
</comment>
<dbReference type="Pfam" id="PF01740">
    <property type="entry name" value="STAS"/>
    <property type="match status" value="1"/>
</dbReference>
<dbReference type="Proteomes" id="UP000032254">
    <property type="component" value="Unassembled WGS sequence"/>
</dbReference>